<proteinExistence type="predicted"/>
<keyword evidence="1" id="KW-1133">Transmembrane helix</keyword>
<dbReference type="GO" id="GO:0080120">
    <property type="term" value="P:CAAX-box protein maturation"/>
    <property type="evidence" value="ECO:0007669"/>
    <property type="project" value="UniProtKB-ARBA"/>
</dbReference>
<evidence type="ECO:0000259" key="2">
    <source>
        <dbReference type="Pfam" id="PF02517"/>
    </source>
</evidence>
<feature type="transmembrane region" description="Helical" evidence="1">
    <location>
        <begin position="107"/>
        <end position="129"/>
    </location>
</feature>
<feature type="transmembrane region" description="Helical" evidence="1">
    <location>
        <begin position="188"/>
        <end position="209"/>
    </location>
</feature>
<dbReference type="EMBL" id="PIUK01000089">
    <property type="protein sequence ID" value="MBY6276563.1"/>
    <property type="molecule type" value="Genomic_DNA"/>
</dbReference>
<feature type="transmembrane region" description="Helical" evidence="1">
    <location>
        <begin position="312"/>
        <end position="333"/>
    </location>
</feature>
<dbReference type="Pfam" id="PF02517">
    <property type="entry name" value="Rce1-like"/>
    <property type="match status" value="1"/>
</dbReference>
<keyword evidence="1" id="KW-0472">Membrane</keyword>
<dbReference type="PANTHER" id="PTHR36435:SF1">
    <property type="entry name" value="CAAX AMINO TERMINAL PROTEASE FAMILY PROTEIN"/>
    <property type="match status" value="1"/>
</dbReference>
<accession>A0A953LGS8</accession>
<name>A0A953LGS8_SYMTR</name>
<dbReference type="PANTHER" id="PTHR36435">
    <property type="entry name" value="SLR1288 PROTEIN"/>
    <property type="match status" value="1"/>
</dbReference>
<evidence type="ECO:0000313" key="4">
    <source>
        <dbReference type="Proteomes" id="UP000732377"/>
    </source>
</evidence>
<sequence>MALLRVLAFYLTALVLLLVAGSALQYTLGLAGVVVSQLLIFVALPLVFTLAVEKRPVRPFLRLRMLSLRGVGRAVVLGLIGWLAAQLMGAVLVLLVQQMGGQMVQTYQILLDAGSTLALLVGALVPAFCEELSFRGYVLGALRPLGPGAAVVLTGLLFGALHLSLVRLIPLTLLGMLWALAVQRSGSILPGMIMHLINNGTALLLTFFVQDRATPAELQGLEMLPDTAVWGSMMMLTLAAAGLSALAYSLAAGFSPRHLARPVEAEVEWDWQAEGRTEPVPAPEALAAADGDVEMQRLAAELAVLRRRRRRMLSAASLLTGGLTLSIYLWAVLQELATVFG</sequence>
<evidence type="ECO:0000313" key="3">
    <source>
        <dbReference type="EMBL" id="MBY6276563.1"/>
    </source>
</evidence>
<keyword evidence="1" id="KW-0812">Transmembrane</keyword>
<dbReference type="AlphaFoldDB" id="A0A953LGS8"/>
<organism evidence="3 4">
    <name type="scientific">Symbiobacterium thermophilum</name>
    <dbReference type="NCBI Taxonomy" id="2734"/>
    <lineage>
        <taxon>Bacteria</taxon>
        <taxon>Bacillati</taxon>
        <taxon>Bacillota</taxon>
        <taxon>Clostridia</taxon>
        <taxon>Eubacteriales</taxon>
        <taxon>Symbiobacteriaceae</taxon>
        <taxon>Symbiobacterium</taxon>
    </lineage>
</organism>
<feature type="transmembrane region" description="Helical" evidence="1">
    <location>
        <begin position="136"/>
        <end position="158"/>
    </location>
</feature>
<gene>
    <name evidence="3" type="ORF">CWE10_10165</name>
</gene>
<feature type="transmembrane region" description="Helical" evidence="1">
    <location>
        <begin position="74"/>
        <end position="95"/>
    </location>
</feature>
<comment type="caution">
    <text evidence="3">The sequence shown here is derived from an EMBL/GenBank/DDBJ whole genome shotgun (WGS) entry which is preliminary data.</text>
</comment>
<dbReference type="Proteomes" id="UP000732377">
    <property type="component" value="Unassembled WGS sequence"/>
</dbReference>
<feature type="domain" description="CAAX prenyl protease 2/Lysostaphin resistance protein A-like" evidence="2">
    <location>
        <begin position="115"/>
        <end position="200"/>
    </location>
</feature>
<feature type="transmembrane region" description="Helical" evidence="1">
    <location>
        <begin position="164"/>
        <end position="181"/>
    </location>
</feature>
<protein>
    <recommendedName>
        <fullName evidence="2">CAAX prenyl protease 2/Lysostaphin resistance protein A-like domain-containing protein</fullName>
    </recommendedName>
</protein>
<dbReference type="InterPro" id="IPR052710">
    <property type="entry name" value="CAAX_protease"/>
</dbReference>
<feature type="transmembrane region" description="Helical" evidence="1">
    <location>
        <begin position="33"/>
        <end position="53"/>
    </location>
</feature>
<evidence type="ECO:0000256" key="1">
    <source>
        <dbReference type="SAM" id="Phobius"/>
    </source>
</evidence>
<reference evidence="3" key="1">
    <citation type="submission" date="2017-11" db="EMBL/GenBank/DDBJ databases">
        <title>Three new genomes from thermophilic consortium.</title>
        <authorList>
            <person name="Quaggio R."/>
            <person name="Amgarten D."/>
            <person name="Setubal J.C."/>
        </authorList>
    </citation>
    <scope>NUCLEOTIDE SEQUENCE</scope>
    <source>
        <strain evidence="3">ZCTH01-B2</strain>
    </source>
</reference>
<feature type="transmembrane region" description="Helical" evidence="1">
    <location>
        <begin position="229"/>
        <end position="251"/>
    </location>
</feature>
<dbReference type="InterPro" id="IPR003675">
    <property type="entry name" value="Rce1/LyrA-like_dom"/>
</dbReference>
<dbReference type="GO" id="GO:0004175">
    <property type="term" value="F:endopeptidase activity"/>
    <property type="evidence" value="ECO:0007669"/>
    <property type="project" value="UniProtKB-ARBA"/>
</dbReference>